<dbReference type="Gene3D" id="3.10.560.10">
    <property type="entry name" value="Outer membrane lipoprotein wza domain like"/>
    <property type="match status" value="2"/>
</dbReference>
<evidence type="ECO:0000256" key="1">
    <source>
        <dbReference type="ARBA" id="ARBA00022729"/>
    </source>
</evidence>
<organism evidence="4 5">
    <name type="scientific">Paenirhodobacter hankyongi</name>
    <dbReference type="NCBI Taxonomy" id="2294033"/>
    <lineage>
        <taxon>Bacteria</taxon>
        <taxon>Pseudomonadati</taxon>
        <taxon>Pseudomonadota</taxon>
        <taxon>Alphaproteobacteria</taxon>
        <taxon>Rhodobacterales</taxon>
        <taxon>Rhodobacter group</taxon>
        <taxon>Paenirhodobacter</taxon>
    </lineage>
</organism>
<dbReference type="RefSeq" id="WP_121533705.1">
    <property type="nucleotide sequence ID" value="NZ_RCHI01000008.1"/>
</dbReference>
<dbReference type="PANTHER" id="PTHR33619">
    <property type="entry name" value="POLYSACCHARIDE EXPORT PROTEIN GFCE-RELATED"/>
    <property type="match status" value="1"/>
</dbReference>
<keyword evidence="5" id="KW-1185">Reference proteome</keyword>
<comment type="caution">
    <text evidence="4">The sequence shown here is derived from an EMBL/GenBank/DDBJ whole genome shotgun (WGS) entry which is preliminary data.</text>
</comment>
<keyword evidence="1 2" id="KW-0732">Signal</keyword>
<name>A0A421BP08_9RHOB</name>
<dbReference type="InterPro" id="IPR003715">
    <property type="entry name" value="Poly_export_N"/>
</dbReference>
<dbReference type="AlphaFoldDB" id="A0A421BP08"/>
<reference evidence="4 5" key="1">
    <citation type="submission" date="2018-10" db="EMBL/GenBank/DDBJ databases">
        <title>Rhodobacter sp . BO-81.</title>
        <authorList>
            <person name="Im W.T."/>
        </authorList>
    </citation>
    <scope>NUCLEOTIDE SEQUENCE [LARGE SCALE GENOMIC DNA]</scope>
    <source>
        <strain evidence="4 5">BO-81</strain>
    </source>
</reference>
<protein>
    <submittedName>
        <fullName evidence="4">Polysaccharide export protein</fullName>
    </submittedName>
</protein>
<feature type="signal peptide" evidence="2">
    <location>
        <begin position="1"/>
        <end position="26"/>
    </location>
</feature>
<dbReference type="Gene3D" id="3.30.1950.10">
    <property type="entry name" value="wza like domain"/>
    <property type="match status" value="1"/>
</dbReference>
<proteinExistence type="predicted"/>
<dbReference type="PANTHER" id="PTHR33619:SF3">
    <property type="entry name" value="POLYSACCHARIDE EXPORT PROTEIN GFCE-RELATED"/>
    <property type="match status" value="1"/>
</dbReference>
<dbReference type="PROSITE" id="PS51257">
    <property type="entry name" value="PROKAR_LIPOPROTEIN"/>
    <property type="match status" value="1"/>
</dbReference>
<evidence type="ECO:0000313" key="5">
    <source>
        <dbReference type="Proteomes" id="UP000279673"/>
    </source>
</evidence>
<evidence type="ECO:0000256" key="2">
    <source>
        <dbReference type="SAM" id="SignalP"/>
    </source>
</evidence>
<dbReference type="Pfam" id="PF02563">
    <property type="entry name" value="Poly_export"/>
    <property type="match status" value="1"/>
</dbReference>
<dbReference type="EMBL" id="RCHI01000008">
    <property type="protein sequence ID" value="RLL64814.1"/>
    <property type="molecule type" value="Genomic_DNA"/>
</dbReference>
<feature type="chain" id="PRO_5019011847" evidence="2">
    <location>
        <begin position="27"/>
        <end position="375"/>
    </location>
</feature>
<gene>
    <name evidence="4" type="ORF">DYS74_10840</name>
</gene>
<dbReference type="Proteomes" id="UP000279673">
    <property type="component" value="Unassembled WGS sequence"/>
</dbReference>
<evidence type="ECO:0000259" key="3">
    <source>
        <dbReference type="Pfam" id="PF02563"/>
    </source>
</evidence>
<sequence>MKSMRRLSAAAVLLCSLAACTLPRGAAMQSEILENTGSEAPQFAHYPVDSKLLPEVQRWPASKAAVSRPWLSGGVGRSGQVLTAGDSVQIAVWENGENKLMTNPGSPTTQLQTTQISSSGSVFVPYAGPVKIAGLTPDEAREKIQTKVSELIPAAQVQLESTPGKSNAVSLVGGVLRPGNVPLTDRSLTVLNVISEGGGVQPSILNPQLRLLRGGKVYETSMQRVLDDPALDAGVRPGDKLVVEPDRRSFLALGAAGREQVVKFPQDHVNALEAVTLVGGIDGARANPKGVLILRQYPASAVRADGKGGPTQQRVVFSINLTTTDGLFSAQNFEIQPNDLVLATESALVNVRTVLGLFSTSLSTVRTAQRVEAGN</sequence>
<dbReference type="GO" id="GO:0015159">
    <property type="term" value="F:polysaccharide transmembrane transporter activity"/>
    <property type="evidence" value="ECO:0007669"/>
    <property type="project" value="InterPro"/>
</dbReference>
<feature type="domain" description="Polysaccharide export protein N-terminal" evidence="3">
    <location>
        <begin position="80"/>
        <end position="159"/>
    </location>
</feature>
<dbReference type="InterPro" id="IPR049712">
    <property type="entry name" value="Poly_export"/>
</dbReference>
<accession>A0A421BP08</accession>
<evidence type="ECO:0000313" key="4">
    <source>
        <dbReference type="EMBL" id="RLL64814.1"/>
    </source>
</evidence>